<dbReference type="Pfam" id="PF00113">
    <property type="entry name" value="Enolase_C"/>
    <property type="match status" value="1"/>
</dbReference>
<dbReference type="GO" id="GO:0006096">
    <property type="term" value="P:glycolytic process"/>
    <property type="evidence" value="ECO:0007669"/>
    <property type="project" value="UniProtKB-UniRule"/>
</dbReference>
<dbReference type="GO" id="GO:0004634">
    <property type="term" value="F:phosphopyruvate hydratase activity"/>
    <property type="evidence" value="ECO:0007669"/>
    <property type="project" value="UniProtKB-UniRule"/>
</dbReference>
<keyword evidence="9" id="KW-0963">Cytoplasm</keyword>
<dbReference type="PIRSF" id="PIRSF001400">
    <property type="entry name" value="Enolase"/>
    <property type="match status" value="1"/>
</dbReference>
<dbReference type="PANTHER" id="PTHR11902">
    <property type="entry name" value="ENOLASE"/>
    <property type="match status" value="1"/>
</dbReference>
<dbReference type="Gene3D" id="3.30.390.10">
    <property type="entry name" value="Enolase-like, N-terminal domain"/>
    <property type="match status" value="1"/>
</dbReference>
<keyword evidence="8 9" id="KW-0456">Lyase</keyword>
<dbReference type="AlphaFoldDB" id="A0A1F4ZD63"/>
<dbReference type="GO" id="GO:0009986">
    <property type="term" value="C:cell surface"/>
    <property type="evidence" value="ECO:0007669"/>
    <property type="project" value="UniProtKB-SubCell"/>
</dbReference>
<dbReference type="GO" id="GO:0005576">
    <property type="term" value="C:extracellular region"/>
    <property type="evidence" value="ECO:0007669"/>
    <property type="project" value="UniProtKB-SubCell"/>
</dbReference>
<comment type="pathway">
    <text evidence="1 9">Carbohydrate degradation; glycolysis; pyruvate from D-glyceraldehyde 3-phosphate: step 4/5.</text>
</comment>
<reference evidence="14 15" key="1">
    <citation type="journal article" date="2016" name="Nat. Commun.">
        <title>Thousands of microbial genomes shed light on interconnected biogeochemical processes in an aquifer system.</title>
        <authorList>
            <person name="Anantharaman K."/>
            <person name="Brown C.T."/>
            <person name="Hug L.A."/>
            <person name="Sharon I."/>
            <person name="Castelle C.J."/>
            <person name="Probst A.J."/>
            <person name="Thomas B.C."/>
            <person name="Singh A."/>
            <person name="Wilkins M.J."/>
            <person name="Karaoz U."/>
            <person name="Brodie E.L."/>
            <person name="Williams K.H."/>
            <person name="Hubbard S.S."/>
            <person name="Banfield J.F."/>
        </authorList>
    </citation>
    <scope>NUCLEOTIDE SEQUENCE [LARGE SCALE GENOMIC DNA]</scope>
</reference>
<dbReference type="Gene3D" id="3.20.20.120">
    <property type="entry name" value="Enolase-like C-terminal domain"/>
    <property type="match status" value="1"/>
</dbReference>
<sequence>MSAIASIDAREILDSKGDLTVEVELKLADGSAGVDSVPSGASVGKAEAITQNTQQAVENVRSEICKNLLGKEFWDQRELDDLLIKLDGTENKSRLGVNAVLPVSMAFARATAVSLKLKLYQYIGKLADISEFKLPRPTVLVMEGGRHGNWATDIQELMVIPVSGVFDSFARELEACLGVFRTLEKILSEKGWSTGVGFEGGYCPAELVSNDEALALVTQAAGNQFVLGIDVAASEFFKSGKYVLKSENNRSLSPAAWADELVKWSQEFPIWSIEDPFDQEEWNSWSDFVKKVGGKQQIVGDDLVVTNVERIKKAVSVSAINAVLIKLNQIGTVTETLEAVKLAHQAEMKTIVSHRAGETNDDFVADFAVGTGSQMCKFGGLDRGERLAKYNRLLGIEGELFG</sequence>
<dbReference type="SUPFAM" id="SSF51604">
    <property type="entry name" value="Enolase C-terminal domain-like"/>
    <property type="match status" value="1"/>
</dbReference>
<dbReference type="SUPFAM" id="SSF54826">
    <property type="entry name" value="Enolase N-terminal domain-like"/>
    <property type="match status" value="1"/>
</dbReference>
<evidence type="ECO:0000313" key="15">
    <source>
        <dbReference type="Proteomes" id="UP000177080"/>
    </source>
</evidence>
<dbReference type="InterPro" id="IPR029017">
    <property type="entry name" value="Enolase-like_N"/>
</dbReference>
<dbReference type="SMART" id="SM01192">
    <property type="entry name" value="Enolase_C"/>
    <property type="match status" value="1"/>
</dbReference>
<dbReference type="InterPro" id="IPR020810">
    <property type="entry name" value="Enolase_C"/>
</dbReference>
<dbReference type="EC" id="4.2.1.11" evidence="3 9"/>
<evidence type="ECO:0000256" key="11">
    <source>
        <dbReference type="PIRSR" id="PIRSR001400-3"/>
    </source>
</evidence>
<dbReference type="HAMAP" id="MF_00318">
    <property type="entry name" value="Enolase"/>
    <property type="match status" value="1"/>
</dbReference>
<comment type="catalytic activity">
    <reaction evidence="9">
        <text>(2R)-2-phosphoglycerate = phosphoenolpyruvate + H2O</text>
        <dbReference type="Rhea" id="RHEA:10164"/>
        <dbReference type="ChEBI" id="CHEBI:15377"/>
        <dbReference type="ChEBI" id="CHEBI:58289"/>
        <dbReference type="ChEBI" id="CHEBI:58702"/>
        <dbReference type="EC" id="4.2.1.11"/>
    </reaction>
</comment>
<dbReference type="SFLD" id="SFLDF00002">
    <property type="entry name" value="enolase"/>
    <property type="match status" value="1"/>
</dbReference>
<feature type="binding site" evidence="9 11">
    <location>
        <position position="301"/>
    </location>
    <ligand>
        <name>Mg(2+)</name>
        <dbReference type="ChEBI" id="CHEBI:18420"/>
    </ligand>
</feature>
<evidence type="ECO:0000256" key="4">
    <source>
        <dbReference type="ARBA" id="ARBA00017068"/>
    </source>
</evidence>
<dbReference type="Proteomes" id="UP000177080">
    <property type="component" value="Unassembled WGS sequence"/>
</dbReference>
<dbReference type="PRINTS" id="PR00148">
    <property type="entry name" value="ENOLASE"/>
</dbReference>
<gene>
    <name evidence="9" type="primary">eno</name>
    <name evidence="14" type="ORF">A2989_04315</name>
</gene>
<comment type="caution">
    <text evidence="14">The sequence shown here is derived from an EMBL/GenBank/DDBJ whole genome shotgun (WGS) entry which is preliminary data.</text>
</comment>
<feature type="binding site" evidence="9">
    <location>
        <position position="326"/>
    </location>
    <ligand>
        <name>(2R)-2-phosphoglycerate</name>
        <dbReference type="ChEBI" id="CHEBI:58289"/>
    </ligand>
</feature>
<comment type="subcellular location">
    <subcellularLocation>
        <location evidence="9">Cytoplasm</location>
    </subcellularLocation>
    <subcellularLocation>
        <location evidence="9">Secreted</location>
    </subcellularLocation>
    <subcellularLocation>
        <location evidence="9">Cell surface</location>
    </subcellularLocation>
    <text evidence="9">Fractions of enolase are present in both the cytoplasm and on the cell surface.</text>
</comment>
<feature type="domain" description="Enolase C-terminal TIM barrel" evidence="12">
    <location>
        <begin position="131"/>
        <end position="402"/>
    </location>
</feature>
<evidence type="ECO:0000256" key="9">
    <source>
        <dbReference type="HAMAP-Rule" id="MF_00318"/>
    </source>
</evidence>
<evidence type="ECO:0000256" key="1">
    <source>
        <dbReference type="ARBA" id="ARBA00005031"/>
    </source>
</evidence>
<feature type="binding site" evidence="9">
    <location>
        <position position="355"/>
    </location>
    <ligand>
        <name>(2R)-2-phosphoglycerate</name>
        <dbReference type="ChEBI" id="CHEBI:58289"/>
    </ligand>
</feature>
<feature type="active site" description="Proton acceptor" evidence="9 10">
    <location>
        <position position="326"/>
    </location>
</feature>
<keyword evidence="9 11" id="KW-0479">Metal-binding</keyword>
<dbReference type="PANTHER" id="PTHR11902:SF1">
    <property type="entry name" value="ENOLASE"/>
    <property type="match status" value="1"/>
</dbReference>
<proteinExistence type="inferred from homology"/>
<dbReference type="PROSITE" id="PS00164">
    <property type="entry name" value="ENOLASE"/>
    <property type="match status" value="1"/>
</dbReference>
<dbReference type="CDD" id="cd03313">
    <property type="entry name" value="enolase"/>
    <property type="match status" value="1"/>
</dbReference>
<dbReference type="InterPro" id="IPR020809">
    <property type="entry name" value="Enolase_CS"/>
</dbReference>
<name>A0A1F4ZD63_9BACT</name>
<organism evidence="14 15">
    <name type="scientific">Candidatus Amesbacteria bacterium RIFCSPLOWO2_01_FULL_48_25</name>
    <dbReference type="NCBI Taxonomy" id="1797259"/>
    <lineage>
        <taxon>Bacteria</taxon>
        <taxon>Candidatus Amesiibacteriota</taxon>
    </lineage>
</organism>
<dbReference type="GO" id="GO:0000015">
    <property type="term" value="C:phosphopyruvate hydratase complex"/>
    <property type="evidence" value="ECO:0007669"/>
    <property type="project" value="InterPro"/>
</dbReference>
<feature type="domain" description="Enolase N-terminal" evidence="13">
    <location>
        <begin position="4"/>
        <end position="123"/>
    </location>
</feature>
<keyword evidence="6 9" id="KW-0460">Magnesium</keyword>
<keyword evidence="7 9" id="KW-0324">Glycolysis</keyword>
<evidence type="ECO:0000259" key="12">
    <source>
        <dbReference type="SMART" id="SM01192"/>
    </source>
</evidence>
<dbReference type="Pfam" id="PF03952">
    <property type="entry name" value="Enolase_N"/>
    <property type="match status" value="1"/>
</dbReference>
<comment type="cofactor">
    <cofactor evidence="11">
        <name>Mg(2+)</name>
        <dbReference type="ChEBI" id="CHEBI:18420"/>
    </cofactor>
    <text evidence="11">Mg(2+) is required for catalysis and for stabilizing the dimer.</text>
</comment>
<comment type="function">
    <text evidence="9">Catalyzes the reversible conversion of 2-phosphoglycerate (2-PG) into phosphoenolpyruvate (PEP). It is essential for the degradation of carbohydrates via glycolysis.</text>
</comment>
<comment type="similarity">
    <text evidence="2 9">Belongs to the enolase family.</text>
</comment>
<feature type="binding site" evidence="9">
    <location>
        <position position="155"/>
    </location>
    <ligand>
        <name>(2R)-2-phosphoglycerate</name>
        <dbReference type="ChEBI" id="CHEBI:58289"/>
    </ligand>
</feature>
<comment type="caution">
    <text evidence="9">Lacks conserved residue(s) required for the propagation of feature annotation.</text>
</comment>
<dbReference type="SMART" id="SM01193">
    <property type="entry name" value="Enolase_N"/>
    <property type="match status" value="1"/>
</dbReference>
<evidence type="ECO:0000256" key="6">
    <source>
        <dbReference type="ARBA" id="ARBA00022842"/>
    </source>
</evidence>
<comment type="cofactor">
    <cofactor evidence="9">
        <name>Mg(2+)</name>
        <dbReference type="ChEBI" id="CHEBI:18420"/>
    </cofactor>
    <text evidence="9">Binds a second Mg(2+) ion via substrate during catalysis.</text>
</comment>
<evidence type="ECO:0000256" key="8">
    <source>
        <dbReference type="ARBA" id="ARBA00023239"/>
    </source>
</evidence>
<dbReference type="InterPro" id="IPR020811">
    <property type="entry name" value="Enolase_N"/>
</dbReference>
<dbReference type="STRING" id="1797259.A2989_04315"/>
<dbReference type="SFLD" id="SFLDS00001">
    <property type="entry name" value="Enolase"/>
    <property type="match status" value="1"/>
</dbReference>
<evidence type="ECO:0000256" key="5">
    <source>
        <dbReference type="ARBA" id="ARBA00022525"/>
    </source>
</evidence>
<dbReference type="EMBL" id="MEXN01000004">
    <property type="protein sequence ID" value="OGD03896.1"/>
    <property type="molecule type" value="Genomic_DNA"/>
</dbReference>
<feature type="active site" description="Proton donor" evidence="9 10">
    <location>
        <position position="199"/>
    </location>
</feature>
<protein>
    <recommendedName>
        <fullName evidence="4 9">Enolase</fullName>
        <ecNumber evidence="3 9">4.2.1.11</ecNumber>
    </recommendedName>
    <alternativeName>
        <fullName evidence="9">2-phospho-D-glycerate hydro-lyase</fullName>
    </alternativeName>
    <alternativeName>
        <fullName evidence="9">2-phosphoglycerate dehydratase</fullName>
    </alternativeName>
</protein>
<dbReference type="UniPathway" id="UPA00109">
    <property type="reaction ID" value="UER00187"/>
</dbReference>
<evidence type="ECO:0000256" key="2">
    <source>
        <dbReference type="ARBA" id="ARBA00009604"/>
    </source>
</evidence>
<dbReference type="SFLD" id="SFLDG00178">
    <property type="entry name" value="enolase"/>
    <property type="match status" value="1"/>
</dbReference>
<evidence type="ECO:0000259" key="13">
    <source>
        <dbReference type="SMART" id="SM01193"/>
    </source>
</evidence>
<keyword evidence="5 9" id="KW-0964">Secreted</keyword>
<evidence type="ECO:0000313" key="14">
    <source>
        <dbReference type="EMBL" id="OGD03896.1"/>
    </source>
</evidence>
<accession>A0A1F4ZD63</accession>
<keyword evidence="14" id="KW-0670">Pyruvate</keyword>
<feature type="binding site" evidence="9">
    <location>
        <position position="230"/>
    </location>
    <ligand>
        <name>Mg(2+)</name>
        <dbReference type="ChEBI" id="CHEBI:18420"/>
    </ligand>
</feature>
<evidence type="ECO:0000256" key="3">
    <source>
        <dbReference type="ARBA" id="ARBA00012058"/>
    </source>
</evidence>
<dbReference type="InterPro" id="IPR000941">
    <property type="entry name" value="Enolase"/>
</dbReference>
<evidence type="ECO:0000256" key="10">
    <source>
        <dbReference type="PIRSR" id="PIRSR001400-1"/>
    </source>
</evidence>
<evidence type="ECO:0000256" key="7">
    <source>
        <dbReference type="ARBA" id="ARBA00023152"/>
    </source>
</evidence>
<dbReference type="InterPro" id="IPR036849">
    <property type="entry name" value="Enolase-like_C_sf"/>
</dbReference>
<feature type="binding site" evidence="9 11">
    <location>
        <position position="274"/>
    </location>
    <ligand>
        <name>Mg(2+)</name>
        <dbReference type="ChEBI" id="CHEBI:18420"/>
    </ligand>
</feature>
<feature type="binding site" evidence="9">
    <location>
        <position position="377"/>
    </location>
    <ligand>
        <name>(2R)-2-phosphoglycerate</name>
        <dbReference type="ChEBI" id="CHEBI:58289"/>
    </ligand>
</feature>
<dbReference type="GO" id="GO:0000287">
    <property type="term" value="F:magnesium ion binding"/>
    <property type="evidence" value="ECO:0007669"/>
    <property type="project" value="UniProtKB-UniRule"/>
</dbReference>